<name>A0A1G8YR84_9ACTN</name>
<evidence type="ECO:0000313" key="4">
    <source>
        <dbReference type="Proteomes" id="UP000199155"/>
    </source>
</evidence>
<gene>
    <name evidence="3" type="ORF">SAMN05421806_104223</name>
</gene>
<sequence length="281" mass="31561">MTETLVPETARVRPALEGVPETLLWTLWNRACEARRPDAVLHDPLAIRLVDTLDHPFEEQLGPPNPLFAQTQGLRSLCFDRSIANYTARRPEATVVALGEGLETSFWRVDNGRLSWLSVELPDGAELRARLLPEHPRHRIIAKSATDLSWLDAIEDPSRGVIVTAQGLLMYLKPAEVREILAACAERLPGGVMILDSMPRWITKLAREGKLRIGNLTIPPMHWSMAPDERQKLHSAHPSIAEVRAVKLPPGRGMLGRLVQHQYRIPVYRSFAPAVTLVRFK</sequence>
<dbReference type="PANTHER" id="PTHR43619">
    <property type="entry name" value="S-ADENOSYL-L-METHIONINE-DEPENDENT METHYLTRANSFERASE YKTD-RELATED"/>
    <property type="match status" value="1"/>
</dbReference>
<dbReference type="AlphaFoldDB" id="A0A1G8YR84"/>
<dbReference type="OrthoDB" id="9800233at2"/>
<dbReference type="GO" id="GO:0008168">
    <property type="term" value="F:methyltransferase activity"/>
    <property type="evidence" value="ECO:0007669"/>
    <property type="project" value="UniProtKB-KW"/>
</dbReference>
<dbReference type="Gene3D" id="3.40.50.150">
    <property type="entry name" value="Vaccinia Virus protein VP39"/>
    <property type="match status" value="1"/>
</dbReference>
<evidence type="ECO:0000256" key="1">
    <source>
        <dbReference type="ARBA" id="ARBA00022603"/>
    </source>
</evidence>
<evidence type="ECO:0000256" key="2">
    <source>
        <dbReference type="ARBA" id="ARBA00022679"/>
    </source>
</evidence>
<organism evidence="3 4">
    <name type="scientific">Streptomyces indicus</name>
    <dbReference type="NCBI Taxonomy" id="417292"/>
    <lineage>
        <taxon>Bacteria</taxon>
        <taxon>Bacillati</taxon>
        <taxon>Actinomycetota</taxon>
        <taxon>Actinomycetes</taxon>
        <taxon>Kitasatosporales</taxon>
        <taxon>Streptomycetaceae</taxon>
        <taxon>Streptomyces</taxon>
    </lineage>
</organism>
<dbReference type="InterPro" id="IPR007213">
    <property type="entry name" value="Ppm1/Ppm2/Tcmp"/>
</dbReference>
<dbReference type="InterPro" id="IPR029063">
    <property type="entry name" value="SAM-dependent_MTases_sf"/>
</dbReference>
<dbReference type="RefSeq" id="WP_093609463.1">
    <property type="nucleotide sequence ID" value="NZ_FNFF01000004.1"/>
</dbReference>
<accession>A0A1G8YR84</accession>
<keyword evidence="4" id="KW-1185">Reference proteome</keyword>
<keyword evidence="1 3" id="KW-0489">Methyltransferase</keyword>
<reference evidence="3 4" key="1">
    <citation type="submission" date="2016-10" db="EMBL/GenBank/DDBJ databases">
        <authorList>
            <person name="de Groot N.N."/>
        </authorList>
    </citation>
    <scope>NUCLEOTIDE SEQUENCE [LARGE SCALE GENOMIC DNA]</scope>
    <source>
        <strain evidence="3 4">CGMCC 4.5727</strain>
    </source>
</reference>
<dbReference type="Pfam" id="PF04072">
    <property type="entry name" value="LCM"/>
    <property type="match status" value="1"/>
</dbReference>
<dbReference type="SUPFAM" id="SSF53335">
    <property type="entry name" value="S-adenosyl-L-methionine-dependent methyltransferases"/>
    <property type="match status" value="1"/>
</dbReference>
<evidence type="ECO:0000313" key="3">
    <source>
        <dbReference type="EMBL" id="SDK05318.1"/>
    </source>
</evidence>
<dbReference type="PANTHER" id="PTHR43619:SF2">
    <property type="entry name" value="S-ADENOSYL-L-METHIONINE-DEPENDENT METHYLTRANSFERASES SUPERFAMILY PROTEIN"/>
    <property type="match status" value="1"/>
</dbReference>
<proteinExistence type="predicted"/>
<dbReference type="GO" id="GO:0032259">
    <property type="term" value="P:methylation"/>
    <property type="evidence" value="ECO:0007669"/>
    <property type="project" value="UniProtKB-KW"/>
</dbReference>
<dbReference type="Proteomes" id="UP000199155">
    <property type="component" value="Unassembled WGS sequence"/>
</dbReference>
<dbReference type="PIRSF" id="PIRSF028177">
    <property type="entry name" value="Polyketide_synth_Omtfrase_TcmP"/>
    <property type="match status" value="1"/>
</dbReference>
<dbReference type="EMBL" id="FNFF01000004">
    <property type="protein sequence ID" value="SDK05318.1"/>
    <property type="molecule type" value="Genomic_DNA"/>
</dbReference>
<dbReference type="InterPro" id="IPR016874">
    <property type="entry name" value="TcmP-like"/>
</dbReference>
<keyword evidence="2 3" id="KW-0808">Transferase</keyword>
<dbReference type="STRING" id="417292.SAMN05421806_104223"/>
<protein>
    <submittedName>
        <fullName evidence="3">O-Methyltransferase involved in polyketide biosynthesis</fullName>
    </submittedName>
</protein>